<dbReference type="RefSeq" id="WP_187760937.1">
    <property type="nucleotide sequence ID" value="NZ_CP061038.1"/>
</dbReference>
<dbReference type="AlphaFoldDB" id="A0A7H0LG06"/>
<dbReference type="InterPro" id="IPR050631">
    <property type="entry name" value="PheA/TfdB_FAD_monoxygenase"/>
</dbReference>
<dbReference type="PANTHER" id="PTHR43476">
    <property type="entry name" value="3-(3-HYDROXY-PHENYL)PROPIONATE/3-HYDROXYCINNAMIC ACID HYDROXYLASE"/>
    <property type="match status" value="1"/>
</dbReference>
<keyword evidence="1" id="KW-0560">Oxidoreductase</keyword>
<accession>A0A7H0LG06</accession>
<reference evidence="3 4" key="1">
    <citation type="submission" date="2020-09" db="EMBL/GenBank/DDBJ databases">
        <title>Sphingomonas sp., a new species isolated from pork steak.</title>
        <authorList>
            <person name="Heidler von Heilborn D."/>
        </authorList>
    </citation>
    <scope>NUCLEOTIDE SEQUENCE [LARGE SCALE GENOMIC DNA]</scope>
    <source>
        <strain evidence="4">S8-3T</strain>
    </source>
</reference>
<name>A0A7H0LG06_9SPHN</name>
<dbReference type="GO" id="GO:0004497">
    <property type="term" value="F:monooxygenase activity"/>
    <property type="evidence" value="ECO:0007669"/>
    <property type="project" value="UniProtKB-KW"/>
</dbReference>
<dbReference type="KEGG" id="spap:H3Z74_17940"/>
<keyword evidence="4" id="KW-1185">Reference proteome</keyword>
<dbReference type="InterPro" id="IPR002938">
    <property type="entry name" value="FAD-bd"/>
</dbReference>
<evidence type="ECO:0000259" key="2">
    <source>
        <dbReference type="Pfam" id="PF01494"/>
    </source>
</evidence>
<dbReference type="GO" id="GO:0071949">
    <property type="term" value="F:FAD binding"/>
    <property type="evidence" value="ECO:0007669"/>
    <property type="project" value="InterPro"/>
</dbReference>
<dbReference type="EMBL" id="CP061038">
    <property type="protein sequence ID" value="QNQ08609.1"/>
    <property type="molecule type" value="Genomic_DNA"/>
</dbReference>
<sequence length="400" mass="44427">MSRVDRNKVIIAGAGPVGLVAALLLGRRGIPFTLVEAEEVLANDLRASTFHPPTLDMLDDLGLAAPLISMGLISPTWQIRMHETGERAVFDLAAIAADTHHPYRLQCEQSKLCRLLLDRVLAEGKGEVRMGTRIEQVAQDANQVTALVGRDDKVEAIEGRYLIGADGSRSAARRNMGFAFDGKTYPETTILGTTTFPFEEHLPDLSNVNYVWKQKGTFSLLRLPDLWRCSLYPDPEESIEDGLQPESIQRKLQAIVPRDCDYEVLEVRAYRIHMRIVENYRSGRVLLAGDAAHVNSPSGGMGMNGGIHDAFELVDTLAQVWNGADASLLDRYTRRRRPVALAEILGQSDRNRARMQERDIAKRRDMLADLQRIAGNPESVREHLLRSSMITGLRLAAAIA</sequence>
<organism evidence="3 4">
    <name type="scientific">Sphingomonas alpina</name>
    <dbReference type="NCBI Taxonomy" id="653931"/>
    <lineage>
        <taxon>Bacteria</taxon>
        <taxon>Pseudomonadati</taxon>
        <taxon>Pseudomonadota</taxon>
        <taxon>Alphaproteobacteria</taxon>
        <taxon>Sphingomonadales</taxon>
        <taxon>Sphingomonadaceae</taxon>
        <taxon>Sphingomonas</taxon>
    </lineage>
</organism>
<gene>
    <name evidence="3" type="ORF">H3Z74_17940</name>
</gene>
<dbReference type="Gene3D" id="3.50.50.60">
    <property type="entry name" value="FAD/NAD(P)-binding domain"/>
    <property type="match status" value="1"/>
</dbReference>
<dbReference type="Gene3D" id="3.30.70.2450">
    <property type="match status" value="1"/>
</dbReference>
<proteinExistence type="predicted"/>
<dbReference type="PANTHER" id="PTHR43476:SF5">
    <property type="entry name" value="FAD-DEPENDENT MONOOXYGENASE"/>
    <property type="match status" value="1"/>
</dbReference>
<keyword evidence="3" id="KW-0503">Monooxygenase</keyword>
<feature type="domain" description="FAD-binding" evidence="2">
    <location>
        <begin position="8"/>
        <end position="340"/>
    </location>
</feature>
<protein>
    <submittedName>
        <fullName evidence="3">FAD-dependent monooxygenase</fullName>
    </submittedName>
</protein>
<evidence type="ECO:0000256" key="1">
    <source>
        <dbReference type="ARBA" id="ARBA00023002"/>
    </source>
</evidence>
<dbReference type="InterPro" id="IPR036188">
    <property type="entry name" value="FAD/NAD-bd_sf"/>
</dbReference>
<dbReference type="Proteomes" id="UP000516148">
    <property type="component" value="Chromosome"/>
</dbReference>
<dbReference type="PRINTS" id="PR00420">
    <property type="entry name" value="RNGMNOXGNASE"/>
</dbReference>
<dbReference type="Pfam" id="PF01494">
    <property type="entry name" value="FAD_binding_3"/>
    <property type="match status" value="1"/>
</dbReference>
<dbReference type="SUPFAM" id="SSF51905">
    <property type="entry name" value="FAD/NAD(P)-binding domain"/>
    <property type="match status" value="1"/>
</dbReference>
<evidence type="ECO:0000313" key="3">
    <source>
        <dbReference type="EMBL" id="QNQ08609.1"/>
    </source>
</evidence>
<evidence type="ECO:0000313" key="4">
    <source>
        <dbReference type="Proteomes" id="UP000516148"/>
    </source>
</evidence>